<dbReference type="InterPro" id="IPR036237">
    <property type="entry name" value="Xyl_isomerase-like_sf"/>
</dbReference>
<evidence type="ECO:0000259" key="1">
    <source>
        <dbReference type="Pfam" id="PF01261"/>
    </source>
</evidence>
<proteinExistence type="predicted"/>
<dbReference type="SUPFAM" id="SSF51658">
    <property type="entry name" value="Xylose isomerase-like"/>
    <property type="match status" value="1"/>
</dbReference>
<dbReference type="PANTHER" id="PTHR12110">
    <property type="entry name" value="HYDROXYPYRUVATE ISOMERASE"/>
    <property type="match status" value="1"/>
</dbReference>
<dbReference type="Gene3D" id="3.20.20.150">
    <property type="entry name" value="Divalent-metal-dependent TIM barrel enzymes"/>
    <property type="match status" value="1"/>
</dbReference>
<dbReference type="InterPro" id="IPR050312">
    <property type="entry name" value="IolE/XylAMocC-like"/>
</dbReference>
<dbReference type="OrthoDB" id="9779184at2"/>
<dbReference type="PANTHER" id="PTHR12110:SF41">
    <property type="entry name" value="INOSOSE DEHYDRATASE"/>
    <property type="match status" value="1"/>
</dbReference>
<keyword evidence="2" id="KW-0413">Isomerase</keyword>
<comment type="caution">
    <text evidence="2">The sequence shown here is derived from an EMBL/GenBank/DDBJ whole genome shotgun (WGS) entry which is preliminary data.</text>
</comment>
<keyword evidence="3" id="KW-1185">Reference proteome</keyword>
<dbReference type="Proteomes" id="UP000214746">
    <property type="component" value="Unassembled WGS sequence"/>
</dbReference>
<accession>A0A2W1N5J9</accession>
<dbReference type="EMBL" id="NHRJ02000014">
    <property type="protein sequence ID" value="PZE19657.1"/>
    <property type="molecule type" value="Genomic_DNA"/>
</dbReference>
<dbReference type="GO" id="GO:0016853">
    <property type="term" value="F:isomerase activity"/>
    <property type="evidence" value="ECO:0007669"/>
    <property type="project" value="UniProtKB-KW"/>
</dbReference>
<reference evidence="2" key="1">
    <citation type="submission" date="2018-06" db="EMBL/GenBank/DDBJ databases">
        <title>Paenibacillus xerothermodurans sp. nov. an extremely dry heat resistant spore forming bacterium isolated from the soil of Cape Canaveral, Florida.</title>
        <authorList>
            <person name="Seuylemezian A."/>
            <person name="Kaur N."/>
            <person name="Patil P."/>
            <person name="Patil P."/>
            <person name="Mayilraj S."/>
            <person name="Vaishampayan P."/>
        </authorList>
    </citation>
    <scope>NUCLEOTIDE SEQUENCE [LARGE SCALE GENOMIC DNA]</scope>
    <source>
        <strain evidence="2">ATCC 27380</strain>
    </source>
</reference>
<name>A0A2W1N5J9_PAEXE</name>
<organism evidence="2 3">
    <name type="scientific">Paenibacillus xerothermodurans</name>
    <dbReference type="NCBI Taxonomy" id="1977292"/>
    <lineage>
        <taxon>Bacteria</taxon>
        <taxon>Bacillati</taxon>
        <taxon>Bacillota</taxon>
        <taxon>Bacilli</taxon>
        <taxon>Bacillales</taxon>
        <taxon>Paenibacillaceae</taxon>
        <taxon>Paenibacillus</taxon>
    </lineage>
</organism>
<evidence type="ECO:0000313" key="3">
    <source>
        <dbReference type="Proteomes" id="UP000214746"/>
    </source>
</evidence>
<evidence type="ECO:0000313" key="2">
    <source>
        <dbReference type="EMBL" id="PZE19657.1"/>
    </source>
</evidence>
<dbReference type="Pfam" id="PF01261">
    <property type="entry name" value="AP_endonuc_2"/>
    <property type="match status" value="1"/>
</dbReference>
<dbReference type="RefSeq" id="WP_089201204.1">
    <property type="nucleotide sequence ID" value="NZ_NHRJ02000014.1"/>
</dbReference>
<gene>
    <name evidence="2" type="ORF">CBW46_017080</name>
</gene>
<protein>
    <submittedName>
        <fullName evidence="2">Sugar phosphate isomerase/epimerase</fullName>
    </submittedName>
</protein>
<feature type="domain" description="Xylose isomerase-like TIM barrel" evidence="1">
    <location>
        <begin position="73"/>
        <end position="230"/>
    </location>
</feature>
<dbReference type="AlphaFoldDB" id="A0A2W1N5J9"/>
<dbReference type="InterPro" id="IPR013022">
    <property type="entry name" value="Xyl_isomerase-like_TIM-brl"/>
</dbReference>
<sequence length="255" mass="28318">MRDIKLAFSRPTANEEERAALFQHYSKIGYDGLQLKHSQYIGYIGEPDRFLAEWGNQSGVGSALIIGGTLDGANIAALRRLFGFAQKIGSTIIVFCHGIPRSEVTAQDIRSYAAVLSDLGKEAQQLGLSLSLHHHYNQPVMYRDDFDIFFNQVHDGSVGLTIDTAHLVKSGIVDVAEVITSFATYIDNFHLKDYAGGDWRVLGQGNIDFRPIFQAIQGVHYRGWMSADEESGGEMMRSMTECLHFMRQGLSDAGH</sequence>